<organism evidence="2 3">
    <name type="scientific">Sporothrix stenoceras</name>
    <dbReference type="NCBI Taxonomy" id="5173"/>
    <lineage>
        <taxon>Eukaryota</taxon>
        <taxon>Fungi</taxon>
        <taxon>Dikarya</taxon>
        <taxon>Ascomycota</taxon>
        <taxon>Pezizomycotina</taxon>
        <taxon>Sordariomycetes</taxon>
        <taxon>Sordariomycetidae</taxon>
        <taxon>Ophiostomatales</taxon>
        <taxon>Ophiostomataceae</taxon>
        <taxon>Sporothrix</taxon>
    </lineage>
</organism>
<evidence type="ECO:0008006" key="4">
    <source>
        <dbReference type="Google" id="ProtNLM"/>
    </source>
</evidence>
<name>A0ABR3Z6Y9_9PEZI</name>
<evidence type="ECO:0000256" key="1">
    <source>
        <dbReference type="SAM" id="MobiDB-lite"/>
    </source>
</evidence>
<feature type="compositionally biased region" description="Low complexity" evidence="1">
    <location>
        <begin position="515"/>
        <end position="525"/>
    </location>
</feature>
<gene>
    <name evidence="2" type="ORF">Sste5346_005057</name>
</gene>
<proteinExistence type="predicted"/>
<evidence type="ECO:0000313" key="2">
    <source>
        <dbReference type="EMBL" id="KAL1895588.1"/>
    </source>
</evidence>
<evidence type="ECO:0000313" key="3">
    <source>
        <dbReference type="Proteomes" id="UP001583186"/>
    </source>
</evidence>
<accession>A0ABR3Z6Y9</accession>
<dbReference type="EMBL" id="JAWCUI010000026">
    <property type="protein sequence ID" value="KAL1895588.1"/>
    <property type="molecule type" value="Genomic_DNA"/>
</dbReference>
<sequence length="664" mass="73010">MESDCLETNGQSALNGQVERLSLNDSTAVDTAHATAAPPSQPSAVDDSPPGLVARWAVLIREYEAFQDALRVRVRQPYWPGVRPYISMLQVEASQSQRLAEGRFSDQPDKQRGELRLAMTTLAAKEGMWRIVKTCRGVMALDRRFQKPTLLPTEAVAARTAAVEAKKKRYHVVNTGSRNEGIFVNAVVDDGRTWLRVLTTTSAQLLIEMADNGWEWGVGEDDSDEDGDEGDPLEDIYDMSLVEFALDLIEAAHANRFKGAYPRIDIILTRIEETADDDEQDDKKKREAAEIARYLDKVRRGLKKKAASLPPDIDNQQMHIDVYTARDPRTLAQPPADLDVALQNLMPTLSDRLTPTLNIDTSILIALTSDITHSSVTPQDWFPAQRLEEIAREAKKPGDVLRSLMGDALHGRQLVCTQEAARAFRVMVSDMAQPSEQERARLLLGEGDKTSLSRQQLVDRYRELSSYPSAVPDDLMLPIRVETEAWDVERIRVAAGVLSSGEPASGDKVGSAALPQSPQSPQSSSVTLPAVTTQVVSDMTDSQPTLSVFFYGWAARQTTITTNLAARNKIARLLEKYRTSSFEEGPLVWVCRTARSLNGTNPRDGRKDGKTPKQKTGAETNGSQSTSPSTEFQVARQEDSQGNVGKAGPSLDPAVKIAANGCVD</sequence>
<feature type="region of interest" description="Disordered" evidence="1">
    <location>
        <begin position="29"/>
        <end position="48"/>
    </location>
</feature>
<feature type="region of interest" description="Disordered" evidence="1">
    <location>
        <begin position="501"/>
        <end position="527"/>
    </location>
</feature>
<dbReference type="PANTHER" id="PTHR13379:SF0">
    <property type="entry name" value="UPF0415 PROTEIN C7ORF25"/>
    <property type="match status" value="1"/>
</dbReference>
<dbReference type="Proteomes" id="UP001583186">
    <property type="component" value="Unassembled WGS sequence"/>
</dbReference>
<feature type="region of interest" description="Disordered" evidence="1">
    <location>
        <begin position="596"/>
        <end position="652"/>
    </location>
</feature>
<comment type="caution">
    <text evidence="2">The sequence shown here is derived from an EMBL/GenBank/DDBJ whole genome shotgun (WGS) entry which is preliminary data.</text>
</comment>
<keyword evidence="3" id="KW-1185">Reference proteome</keyword>
<feature type="compositionally biased region" description="Polar residues" evidence="1">
    <location>
        <begin position="617"/>
        <end position="632"/>
    </location>
</feature>
<dbReference type="PANTHER" id="PTHR13379">
    <property type="entry name" value="UNCHARACTERIZED DUF1308"/>
    <property type="match status" value="1"/>
</dbReference>
<protein>
    <recommendedName>
        <fullName evidence="4">DUF1308 domain-containing protein</fullName>
    </recommendedName>
</protein>
<reference evidence="2 3" key="1">
    <citation type="journal article" date="2024" name="IMA Fungus">
        <title>IMA Genome - F19 : A genome assembly and annotation guide to empower mycologists, including annotated draft genome sequences of Ceratocystis pirilliformis, Diaporthe australafricana, Fusarium ophioides, Paecilomyces lecythidis, and Sporothrix stenoceras.</title>
        <authorList>
            <person name="Aylward J."/>
            <person name="Wilson A.M."/>
            <person name="Visagie C.M."/>
            <person name="Spraker J."/>
            <person name="Barnes I."/>
            <person name="Buitendag C."/>
            <person name="Ceriani C."/>
            <person name="Del Mar Angel L."/>
            <person name="du Plessis D."/>
            <person name="Fuchs T."/>
            <person name="Gasser K."/>
            <person name="Kramer D."/>
            <person name="Li W."/>
            <person name="Munsamy K."/>
            <person name="Piso A."/>
            <person name="Price J.L."/>
            <person name="Sonnekus B."/>
            <person name="Thomas C."/>
            <person name="van der Nest A."/>
            <person name="van Dijk A."/>
            <person name="van Heerden A."/>
            <person name="van Vuuren N."/>
            <person name="Yilmaz N."/>
            <person name="Duong T.A."/>
            <person name="van der Merwe N.A."/>
            <person name="Wingfield M.J."/>
            <person name="Wingfield B.D."/>
        </authorList>
    </citation>
    <scope>NUCLEOTIDE SEQUENCE [LARGE SCALE GENOMIC DNA]</scope>
    <source>
        <strain evidence="2 3">CMW 5346</strain>
    </source>
</reference>